<accession>A0A101FUM3</accession>
<organism evidence="1 4">
    <name type="scientific">Methanothrix harundinacea</name>
    <dbReference type="NCBI Taxonomy" id="301375"/>
    <lineage>
        <taxon>Archaea</taxon>
        <taxon>Methanobacteriati</taxon>
        <taxon>Methanobacteriota</taxon>
        <taxon>Stenosarchaea group</taxon>
        <taxon>Methanomicrobia</taxon>
        <taxon>Methanotrichales</taxon>
        <taxon>Methanotrichaceae</taxon>
        <taxon>Methanothrix</taxon>
    </lineage>
</organism>
<evidence type="ECO:0000313" key="1">
    <source>
        <dbReference type="EMBL" id="KUK44806.1"/>
    </source>
</evidence>
<name>A0A101FUM3_9EURY</name>
<reference evidence="3 4" key="2">
    <citation type="journal article" date="2015" name="MBio">
        <title>Genome-Resolved Metagenomic Analysis Reveals Roles for Candidate Phyla and Other Microbial Community Members in Biogeochemical Transformations in Oil Reservoirs.</title>
        <authorList>
            <person name="Hu P."/>
            <person name="Tom L."/>
            <person name="Singh A."/>
            <person name="Thomas B.C."/>
            <person name="Baker B.J."/>
            <person name="Piceno Y.M."/>
            <person name="Andersen G.L."/>
            <person name="Banfield J.F."/>
        </authorList>
    </citation>
    <scope>NUCLEOTIDE SEQUENCE [LARGE SCALE GENOMIC DNA]</scope>
    <source>
        <strain evidence="1">57_489</strain>
    </source>
</reference>
<evidence type="ECO:0000313" key="4">
    <source>
        <dbReference type="Proteomes" id="UP000057043"/>
    </source>
</evidence>
<evidence type="ECO:0000313" key="2">
    <source>
        <dbReference type="EMBL" id="KUK96831.1"/>
    </source>
</evidence>
<sequence length="77" mass="8731">MMEKVAAQIENLHSKRFGANHKINWYYYDDTTGEGDGKCAACGIKFSIRLNPSFCQEDDEDEIRGDLGKNPSEEADR</sequence>
<dbReference type="EMBL" id="LGFT01000015">
    <property type="protein sequence ID" value="KUK44806.1"/>
    <property type="molecule type" value="Genomic_DNA"/>
</dbReference>
<dbReference type="Proteomes" id="UP000053961">
    <property type="component" value="Unassembled WGS sequence"/>
</dbReference>
<dbReference type="PATRIC" id="fig|301375.6.peg.2084"/>
<comment type="caution">
    <text evidence="1">The sequence shown here is derived from an EMBL/GenBank/DDBJ whole genome shotgun (WGS) entry which is preliminary data.</text>
</comment>
<proteinExistence type="predicted"/>
<reference evidence="2" key="1">
    <citation type="journal article" date="2015" name="MBio">
        <title>Genome-resolved metagenomic analysis reveals roles for candidate phyla and other microbial community members in biogeochemical transformations in oil reservoirs.</title>
        <authorList>
            <person name="Hu P."/>
            <person name="Tom L."/>
            <person name="Singh A."/>
            <person name="Thomas B.C."/>
            <person name="Baker B.J."/>
            <person name="Piceno Y.M."/>
            <person name="Andersen G.L."/>
            <person name="Banfield J.F."/>
        </authorList>
    </citation>
    <scope>NUCLEOTIDE SEQUENCE [LARGE SCALE GENOMIC DNA]</scope>
    <source>
        <strain evidence="2">56_747</strain>
    </source>
</reference>
<protein>
    <submittedName>
        <fullName evidence="1">Uncharacterized protein</fullName>
    </submittedName>
</protein>
<gene>
    <name evidence="1" type="ORF">XD72_0841</name>
    <name evidence="2" type="ORF">XE07_0782</name>
</gene>
<dbReference type="Proteomes" id="UP000057043">
    <property type="component" value="Unassembled WGS sequence"/>
</dbReference>
<dbReference type="AlphaFoldDB" id="A0A101FUM3"/>
<evidence type="ECO:0000313" key="3">
    <source>
        <dbReference type="Proteomes" id="UP000053961"/>
    </source>
</evidence>
<dbReference type="EMBL" id="LGHB01000007">
    <property type="protein sequence ID" value="KUK96831.1"/>
    <property type="molecule type" value="Genomic_DNA"/>
</dbReference>